<feature type="transmembrane region" description="Helical" evidence="10">
    <location>
        <begin position="26"/>
        <end position="49"/>
    </location>
</feature>
<dbReference type="Gene3D" id="3.40.190.10">
    <property type="entry name" value="Periplasmic binding protein-like II"/>
    <property type="match status" value="3"/>
</dbReference>
<keyword evidence="16" id="KW-1185">Reference proteome</keyword>
<dbReference type="Gene3D" id="1.10.287.70">
    <property type="match status" value="1"/>
</dbReference>
<dbReference type="Proteomes" id="UP000236447">
    <property type="component" value="Chromosome"/>
</dbReference>
<evidence type="ECO:0000256" key="10">
    <source>
        <dbReference type="SAM" id="Phobius"/>
    </source>
</evidence>
<dbReference type="AlphaFoldDB" id="A0A2I7GEB2"/>
<evidence type="ECO:0000256" key="4">
    <source>
        <dbReference type="ARBA" id="ARBA00022989"/>
    </source>
</evidence>
<dbReference type="GO" id="GO:0015276">
    <property type="term" value="F:ligand-gated monoatomic ion channel activity"/>
    <property type="evidence" value="ECO:0007669"/>
    <property type="project" value="InterPro"/>
</dbReference>
<feature type="transmembrane region" description="Helical" evidence="10">
    <location>
        <begin position="154"/>
        <end position="175"/>
    </location>
</feature>
<evidence type="ECO:0000256" key="7">
    <source>
        <dbReference type="ARBA" id="ARBA00023170"/>
    </source>
</evidence>
<dbReference type="InterPro" id="IPR015683">
    <property type="entry name" value="Ionotropic_Glu_rcpt"/>
</dbReference>
<evidence type="ECO:0000313" key="14">
    <source>
        <dbReference type="EMBL" id="AUR01049.1"/>
    </source>
</evidence>
<sequence>MPEALGHSKDKTNDVSWGSIVPLRRFFAPFVLIYLLWGLAATAETLTVSTVTRPPFSMMEGDRETGFSIDLVRSLTDRLGWDYQLVRTDTFGEMLEMVRTGEVDMAAANISITAARETDMDFSHPIFESGLRIMVAAADVRAPSLIRVLFSADLMIAIAIAVVLLMGGGMLMWGLERRAQPYFDRPLKEAWFPSFWWALNLVVNGGFEERVPRTPIGRIFGVILVVSSLFVVSLFVAKITAVMTVEAISGSINSVNDLYDKDVGTLAESTAARFLERRDISYRGFSDLASLLHDFETGNTRVVVFDAPVLDHYMEDNGRLHGRAVGQVFLREDYGLLLPDGSPHLEEINRALLALRENGEYGDIYRKWFGKAP</sequence>
<dbReference type="Proteomes" id="UP000236536">
    <property type="component" value="Chromosome"/>
</dbReference>
<keyword evidence="5" id="KW-0406">Ion transport</keyword>
<evidence type="ECO:0000256" key="1">
    <source>
        <dbReference type="ARBA" id="ARBA00004141"/>
    </source>
</evidence>
<keyword evidence="7" id="KW-0675">Receptor</keyword>
<keyword evidence="4 10" id="KW-1133">Transmembrane helix</keyword>
<evidence type="ECO:0000256" key="9">
    <source>
        <dbReference type="ARBA" id="ARBA00023303"/>
    </source>
</evidence>
<evidence type="ECO:0000259" key="12">
    <source>
        <dbReference type="SMART" id="SM00079"/>
    </source>
</evidence>
<name>A0A2I7GEB2_9RHOB</name>
<keyword evidence="3 10" id="KW-0812">Transmembrane</keyword>
<comment type="subcellular location">
    <subcellularLocation>
        <location evidence="1">Membrane</location>
        <topology evidence="1">Multi-pass membrane protein</topology>
    </subcellularLocation>
</comment>
<evidence type="ECO:0000313" key="13">
    <source>
        <dbReference type="EMBL" id="AUQ96538.1"/>
    </source>
</evidence>
<dbReference type="SMART" id="SM00062">
    <property type="entry name" value="PBPb"/>
    <property type="match status" value="1"/>
</dbReference>
<protein>
    <submittedName>
        <fullName evidence="14">Amino acid ABC transporter substrate-binding protein, PAAT family</fullName>
    </submittedName>
</protein>
<evidence type="ECO:0000256" key="8">
    <source>
        <dbReference type="ARBA" id="ARBA00023180"/>
    </source>
</evidence>
<keyword evidence="2" id="KW-0813">Transport</keyword>
<evidence type="ECO:0000313" key="15">
    <source>
        <dbReference type="Proteomes" id="UP000236447"/>
    </source>
</evidence>
<evidence type="ECO:0000256" key="6">
    <source>
        <dbReference type="ARBA" id="ARBA00023136"/>
    </source>
</evidence>
<dbReference type="EMBL" id="CP010725">
    <property type="protein sequence ID" value="AUR01049.1"/>
    <property type="molecule type" value="Genomic_DNA"/>
</dbReference>
<keyword evidence="9" id="KW-0407">Ion channel</keyword>
<gene>
    <name evidence="13" type="ORF">PhaeoP66_03811</name>
    <name evidence="14" type="ORF">PhaeoP88_03736</name>
</gene>
<evidence type="ECO:0000256" key="2">
    <source>
        <dbReference type="ARBA" id="ARBA00022448"/>
    </source>
</evidence>
<organism evidence="14 15">
    <name type="scientific">Phaeobacter inhibens</name>
    <dbReference type="NCBI Taxonomy" id="221822"/>
    <lineage>
        <taxon>Bacteria</taxon>
        <taxon>Pseudomonadati</taxon>
        <taxon>Pseudomonadota</taxon>
        <taxon>Alphaproteobacteria</taxon>
        <taxon>Rhodobacterales</taxon>
        <taxon>Roseobacteraceae</taxon>
        <taxon>Phaeobacter</taxon>
    </lineage>
</organism>
<dbReference type="InterPro" id="IPR001638">
    <property type="entry name" value="Solute-binding_3/MltF_N"/>
</dbReference>
<accession>A0A2I7GEB2</accession>
<reference evidence="13 16" key="3">
    <citation type="journal article" date="2017" name="Int. J. Syst. Evol. Microbiol.">
        <title>Adaptation of Surface-Associated Bacteria to the Open Ocean: A Genomically Distinct Subpopulation of Phaeobacter gallaeciensis Colonizes Pacific Mesozooplankton.</title>
        <authorList>
            <person name="Freese H.M."/>
            <person name="Methner A."/>
            <person name="Overmann J."/>
        </authorList>
    </citation>
    <scope>NUCLEOTIDE SEQUENCE [LARGE SCALE GENOMIC DNA]</scope>
    <source>
        <strain evidence="13 16">P66</strain>
    </source>
</reference>
<feature type="transmembrane region" description="Helical" evidence="10">
    <location>
        <begin position="190"/>
        <end position="207"/>
    </location>
</feature>
<feature type="domain" description="Ionotropic glutamate receptor C-terminal" evidence="12">
    <location>
        <begin position="45"/>
        <end position="371"/>
    </location>
</feature>
<keyword evidence="8" id="KW-0325">Glycoprotein</keyword>
<feature type="transmembrane region" description="Helical" evidence="10">
    <location>
        <begin position="219"/>
        <end position="237"/>
    </location>
</feature>
<dbReference type="SMART" id="SM00079">
    <property type="entry name" value="PBPe"/>
    <property type="match status" value="1"/>
</dbReference>
<dbReference type="Pfam" id="PF00497">
    <property type="entry name" value="SBP_bac_3"/>
    <property type="match status" value="1"/>
</dbReference>
<reference evidence="15 16" key="2">
    <citation type="journal article" date="2017" name="Genome Biol. Evol.">
        <title>Trajectories and Drivers of Genome Evolution in Surface-Associated Marine Phaeobacter.</title>
        <authorList>
            <person name="Freese H.M."/>
            <person name="Sikorski J."/>
            <person name="Bunk B."/>
            <person name="Scheuner C."/>
            <person name="Meier-Kolthoff J.P."/>
            <person name="Sproer C."/>
            <person name="Gram L."/>
            <person name="Overmann J."/>
        </authorList>
    </citation>
    <scope>NUCLEOTIDE SEQUENCE [LARGE SCALE GENOMIC DNA]</scope>
    <source>
        <strain evidence="13 16">P66</strain>
        <strain evidence="14 15">P88</strain>
    </source>
</reference>
<dbReference type="GO" id="GO:0016020">
    <property type="term" value="C:membrane"/>
    <property type="evidence" value="ECO:0007669"/>
    <property type="project" value="UniProtKB-SubCell"/>
</dbReference>
<reference evidence="14 15" key="1">
    <citation type="journal article" date="2017" name="Front. Microbiol.">
        <title>Phaeobacter piscinae sp. nov., a species of the Roseobacter group and potential aquaculture probiont.</title>
        <authorList>
            <person name="Sonnenschein E.C."/>
            <person name="Phippen C.B.W."/>
            <person name="Nielsen K.F."/>
            <person name="Mateiu R.V."/>
            <person name="Melchiorsen J."/>
            <person name="Gram L."/>
            <person name="Overmann J."/>
            <person name="Freese H.M."/>
        </authorList>
    </citation>
    <scope>NUCLEOTIDE SEQUENCE [LARGE SCALE GENOMIC DNA]</scope>
    <source>
        <strain evidence="14 15">P88</strain>
    </source>
</reference>
<dbReference type="SUPFAM" id="SSF81324">
    <property type="entry name" value="Voltage-gated potassium channels"/>
    <property type="match status" value="1"/>
</dbReference>
<dbReference type="SUPFAM" id="SSF53850">
    <property type="entry name" value="Periplasmic binding protein-like II"/>
    <property type="match status" value="1"/>
</dbReference>
<dbReference type="InterPro" id="IPR001320">
    <property type="entry name" value="Iontro_rcpt_C"/>
</dbReference>
<evidence type="ECO:0000313" key="16">
    <source>
        <dbReference type="Proteomes" id="UP000236536"/>
    </source>
</evidence>
<feature type="domain" description="Solute-binding protein family 3/N-terminal" evidence="11">
    <location>
        <begin position="45"/>
        <end position="372"/>
    </location>
</feature>
<evidence type="ECO:0000256" key="5">
    <source>
        <dbReference type="ARBA" id="ARBA00023065"/>
    </source>
</evidence>
<evidence type="ECO:0000259" key="11">
    <source>
        <dbReference type="SMART" id="SM00062"/>
    </source>
</evidence>
<proteinExistence type="predicted"/>
<dbReference type="EMBL" id="CP010705">
    <property type="protein sequence ID" value="AUQ96538.1"/>
    <property type="molecule type" value="Genomic_DNA"/>
</dbReference>
<keyword evidence="6 10" id="KW-0472">Membrane</keyword>
<dbReference type="PANTHER" id="PTHR18966">
    <property type="entry name" value="IONOTROPIC GLUTAMATE RECEPTOR"/>
    <property type="match status" value="1"/>
</dbReference>
<dbReference type="Pfam" id="PF00060">
    <property type="entry name" value="Lig_chan"/>
    <property type="match status" value="1"/>
</dbReference>
<evidence type="ECO:0000256" key="3">
    <source>
        <dbReference type="ARBA" id="ARBA00022692"/>
    </source>
</evidence>